<dbReference type="FunFam" id="3.30.710.10:FF:000159">
    <property type="entry name" value="Speckle-type POZ protein B"/>
    <property type="match status" value="1"/>
</dbReference>
<sequence>MIAADSKGVTIVQQSLKGRFVDDQKFGDVTIQIGSRRFLAYKGILSARSPVFASMFEHQMQENIGNSVSISDIKPDVFKELLHYIYTDQLTGLDAVIPDLYAAADKYAISSLKDRCRQHILQKLSWKTGAETLMLADTHQDPEMKKQVLQFFSGSVAGKVTESAGWRKMARTHPYLVDETVKALAAKVRVCEQ</sequence>
<dbReference type="InterPro" id="IPR056423">
    <property type="entry name" value="BACK_BPM_SPOP"/>
</dbReference>
<dbReference type="GO" id="GO:0005634">
    <property type="term" value="C:nucleus"/>
    <property type="evidence" value="ECO:0007669"/>
    <property type="project" value="UniProtKB-SubCell"/>
</dbReference>
<name>A0ABD1CNP1_CULPP</name>
<evidence type="ECO:0000256" key="3">
    <source>
        <dbReference type="ARBA" id="ARBA00022786"/>
    </source>
</evidence>
<dbReference type="SUPFAM" id="SSF54695">
    <property type="entry name" value="POZ domain"/>
    <property type="match status" value="1"/>
</dbReference>
<dbReference type="EMBL" id="JBEHCU010010567">
    <property type="protein sequence ID" value="KAL1378034.1"/>
    <property type="molecule type" value="Genomic_DNA"/>
</dbReference>
<evidence type="ECO:0000259" key="5">
    <source>
        <dbReference type="PROSITE" id="PS50097"/>
    </source>
</evidence>
<comment type="caution">
    <text evidence="6">The sequence shown here is derived from an EMBL/GenBank/DDBJ whole genome shotgun (WGS) entry which is preliminary data.</text>
</comment>
<organism evidence="6 7">
    <name type="scientific">Culex pipiens pipiens</name>
    <name type="common">Northern house mosquito</name>
    <dbReference type="NCBI Taxonomy" id="38569"/>
    <lineage>
        <taxon>Eukaryota</taxon>
        <taxon>Metazoa</taxon>
        <taxon>Ecdysozoa</taxon>
        <taxon>Arthropoda</taxon>
        <taxon>Hexapoda</taxon>
        <taxon>Insecta</taxon>
        <taxon>Pterygota</taxon>
        <taxon>Neoptera</taxon>
        <taxon>Endopterygota</taxon>
        <taxon>Diptera</taxon>
        <taxon>Nematocera</taxon>
        <taxon>Culicoidea</taxon>
        <taxon>Culicidae</taxon>
        <taxon>Culicinae</taxon>
        <taxon>Culicini</taxon>
        <taxon>Culex</taxon>
        <taxon>Culex</taxon>
    </lineage>
</organism>
<dbReference type="Gene3D" id="3.30.710.10">
    <property type="entry name" value="Potassium Channel Kv1.1, Chain A"/>
    <property type="match status" value="1"/>
</dbReference>
<evidence type="ECO:0000313" key="7">
    <source>
        <dbReference type="Proteomes" id="UP001562425"/>
    </source>
</evidence>
<dbReference type="Pfam" id="PF00651">
    <property type="entry name" value="BTB"/>
    <property type="match status" value="1"/>
</dbReference>
<protein>
    <recommendedName>
        <fullName evidence="5">BTB domain-containing protein</fullName>
    </recommendedName>
</protein>
<dbReference type="SMART" id="SM00225">
    <property type="entry name" value="BTB"/>
    <property type="match status" value="1"/>
</dbReference>
<reference evidence="6 7" key="1">
    <citation type="submission" date="2024-05" db="EMBL/GenBank/DDBJ databases">
        <title>Culex pipiens pipiens assembly and annotation.</title>
        <authorList>
            <person name="Alout H."/>
            <person name="Durand T."/>
        </authorList>
    </citation>
    <scope>NUCLEOTIDE SEQUENCE [LARGE SCALE GENOMIC DNA]</scope>
    <source>
        <strain evidence="6">HA-2024</strain>
        <tissue evidence="6">Whole body</tissue>
    </source>
</reference>
<accession>A0ABD1CNP1</accession>
<dbReference type="Gene3D" id="6.20.250.50">
    <property type="match status" value="1"/>
</dbReference>
<dbReference type="InterPro" id="IPR000210">
    <property type="entry name" value="BTB/POZ_dom"/>
</dbReference>
<gene>
    <name evidence="6" type="ORF">pipiens_015866</name>
</gene>
<dbReference type="InterPro" id="IPR011333">
    <property type="entry name" value="SKP1/BTB/POZ_sf"/>
</dbReference>
<evidence type="ECO:0000256" key="2">
    <source>
        <dbReference type="ARBA" id="ARBA00010846"/>
    </source>
</evidence>
<dbReference type="AlphaFoldDB" id="A0ABD1CNP1"/>
<evidence type="ECO:0000313" key="6">
    <source>
        <dbReference type="EMBL" id="KAL1378034.1"/>
    </source>
</evidence>
<keyword evidence="4" id="KW-0539">Nucleus</keyword>
<proteinExistence type="inferred from homology"/>
<dbReference type="PANTHER" id="PTHR24413">
    <property type="entry name" value="SPECKLE-TYPE POZ PROTEIN"/>
    <property type="match status" value="1"/>
</dbReference>
<dbReference type="Pfam" id="PF24570">
    <property type="entry name" value="BACK_BPM_SPOP"/>
    <property type="match status" value="1"/>
</dbReference>
<evidence type="ECO:0000256" key="1">
    <source>
        <dbReference type="ARBA" id="ARBA00004123"/>
    </source>
</evidence>
<evidence type="ECO:0000256" key="4">
    <source>
        <dbReference type="ARBA" id="ARBA00023242"/>
    </source>
</evidence>
<keyword evidence="7" id="KW-1185">Reference proteome</keyword>
<dbReference type="PROSITE" id="PS50097">
    <property type="entry name" value="BTB"/>
    <property type="match status" value="1"/>
</dbReference>
<feature type="domain" description="BTB" evidence="5">
    <location>
        <begin position="27"/>
        <end position="94"/>
    </location>
</feature>
<comment type="similarity">
    <text evidence="2">Belongs to the Tdpoz family.</text>
</comment>
<comment type="subcellular location">
    <subcellularLocation>
        <location evidence="1">Nucleus</location>
    </subcellularLocation>
</comment>
<keyword evidence="3" id="KW-0833">Ubl conjugation pathway</keyword>
<dbReference type="Proteomes" id="UP001562425">
    <property type="component" value="Unassembled WGS sequence"/>
</dbReference>